<evidence type="ECO:0000313" key="3">
    <source>
        <dbReference type="Proteomes" id="UP000035681"/>
    </source>
</evidence>
<protein>
    <submittedName>
        <fullName evidence="4 5">J domain-containing protein</fullName>
    </submittedName>
</protein>
<evidence type="ECO:0000259" key="2">
    <source>
        <dbReference type="PROSITE" id="PS50076"/>
    </source>
</evidence>
<dbReference type="WBParaSite" id="TCONS_00016437.p1">
    <property type="protein sequence ID" value="TCONS_00016437.p1"/>
    <property type="gene ID" value="XLOC_011039"/>
</dbReference>
<dbReference type="STRING" id="6248.A0A0K0ES77"/>
<dbReference type="InterPro" id="IPR001623">
    <property type="entry name" value="DnaJ_domain"/>
</dbReference>
<dbReference type="InterPro" id="IPR029827">
    <property type="entry name" value="JDP1-like"/>
</dbReference>
<accession>A0A0K0ES77</accession>
<dbReference type="PANTHER" id="PTHR44500">
    <property type="entry name" value="DNAJ HOMOLOG SUBFAMILY C MEMBER 12"/>
    <property type="match status" value="1"/>
</dbReference>
<dbReference type="AlphaFoldDB" id="A0A0K0ES77"/>
<organism evidence="4">
    <name type="scientific">Strongyloides stercoralis</name>
    <name type="common">Threadworm</name>
    <dbReference type="NCBI Taxonomy" id="6248"/>
    <lineage>
        <taxon>Eukaryota</taxon>
        <taxon>Metazoa</taxon>
        <taxon>Ecdysozoa</taxon>
        <taxon>Nematoda</taxon>
        <taxon>Chromadorea</taxon>
        <taxon>Rhabditida</taxon>
        <taxon>Tylenchina</taxon>
        <taxon>Panagrolaimomorpha</taxon>
        <taxon>Strongyloidoidea</taxon>
        <taxon>Strongyloididae</taxon>
        <taxon>Strongyloides</taxon>
    </lineage>
</organism>
<evidence type="ECO:0000256" key="1">
    <source>
        <dbReference type="ARBA" id="ARBA00023186"/>
    </source>
</evidence>
<feature type="domain" description="J" evidence="2">
    <location>
        <begin position="4"/>
        <end position="67"/>
    </location>
</feature>
<dbReference type="PANTHER" id="PTHR44500:SF1">
    <property type="entry name" value="DNAJ HOMOLOG SUBFAMILY C MEMBER 12"/>
    <property type="match status" value="1"/>
</dbReference>
<keyword evidence="3" id="KW-1185">Reference proteome</keyword>
<dbReference type="WBParaSite" id="SSTP_0001230500.1">
    <property type="protein sequence ID" value="SSTP_0001230500.1"/>
    <property type="gene ID" value="SSTP_0001230500"/>
</dbReference>
<evidence type="ECO:0000313" key="4">
    <source>
        <dbReference type="WBParaSite" id="SSTP_0001230500.1"/>
    </source>
</evidence>
<keyword evidence="1" id="KW-0143">Chaperone</keyword>
<dbReference type="Proteomes" id="UP000035681">
    <property type="component" value="Unplaced"/>
</dbReference>
<dbReference type="PROSITE" id="PS50076">
    <property type="entry name" value="DNAJ_2"/>
    <property type="match status" value="1"/>
</dbReference>
<sequence length="143" mass="17032">MSTNLYEILKCHPSNSTDQIIQEYKKLAKKFHPDKCSTEDAENFKKIQYAKNILTDTKKREHYDYYLKYGSFMSLEDWMDNIERIQQSCHWTISKPQQCIKENKLNEEVEVDNCKSNALTKPGSAWTRRHSNNIINAFRNYKI</sequence>
<dbReference type="InterPro" id="IPR036869">
    <property type="entry name" value="J_dom_sf"/>
</dbReference>
<dbReference type="GO" id="GO:0005737">
    <property type="term" value="C:cytoplasm"/>
    <property type="evidence" value="ECO:0007669"/>
    <property type="project" value="TreeGrafter"/>
</dbReference>
<dbReference type="SMART" id="SM00271">
    <property type="entry name" value="DnaJ"/>
    <property type="match status" value="1"/>
</dbReference>
<reference evidence="4" key="1">
    <citation type="submission" date="2015-08" db="UniProtKB">
        <authorList>
            <consortium name="WormBaseParasite"/>
        </authorList>
    </citation>
    <scope>IDENTIFICATION</scope>
</reference>
<name>A0A0K0ES77_STRER</name>
<dbReference type="SUPFAM" id="SSF46565">
    <property type="entry name" value="Chaperone J-domain"/>
    <property type="match status" value="1"/>
</dbReference>
<evidence type="ECO:0000313" key="5">
    <source>
        <dbReference type="WBParaSite" id="TCONS_00016437.p1"/>
    </source>
</evidence>
<dbReference type="Pfam" id="PF00226">
    <property type="entry name" value="DnaJ"/>
    <property type="match status" value="1"/>
</dbReference>
<dbReference type="CDD" id="cd06257">
    <property type="entry name" value="DnaJ"/>
    <property type="match status" value="1"/>
</dbReference>
<dbReference type="Gene3D" id="1.10.287.110">
    <property type="entry name" value="DnaJ domain"/>
    <property type="match status" value="1"/>
</dbReference>
<proteinExistence type="predicted"/>